<reference evidence="2 3" key="1">
    <citation type="journal article" date="2009" name="Science">
        <title>Green evolution and dynamic adaptations revealed by genomes of the marine picoeukaryotes Micromonas.</title>
        <authorList>
            <person name="Worden A.Z."/>
            <person name="Lee J.H."/>
            <person name="Mock T."/>
            <person name="Rouze P."/>
            <person name="Simmons M.P."/>
            <person name="Aerts A.L."/>
            <person name="Allen A.E."/>
            <person name="Cuvelier M.L."/>
            <person name="Derelle E."/>
            <person name="Everett M.V."/>
            <person name="Foulon E."/>
            <person name="Grimwood J."/>
            <person name="Gundlach H."/>
            <person name="Henrissat B."/>
            <person name="Napoli C."/>
            <person name="McDonald S.M."/>
            <person name="Parker M.S."/>
            <person name="Rombauts S."/>
            <person name="Salamov A."/>
            <person name="Von Dassow P."/>
            <person name="Badger J.H."/>
            <person name="Coutinho P.M."/>
            <person name="Demir E."/>
            <person name="Dubchak I."/>
            <person name="Gentemann C."/>
            <person name="Eikrem W."/>
            <person name="Gready J.E."/>
            <person name="John U."/>
            <person name="Lanier W."/>
            <person name="Lindquist E.A."/>
            <person name="Lucas S."/>
            <person name="Mayer K.F."/>
            <person name="Moreau H."/>
            <person name="Not F."/>
            <person name="Otillar R."/>
            <person name="Panaud O."/>
            <person name="Pangilinan J."/>
            <person name="Paulsen I."/>
            <person name="Piegu B."/>
            <person name="Poliakov A."/>
            <person name="Robbens S."/>
            <person name="Schmutz J."/>
            <person name="Toulza E."/>
            <person name="Wyss T."/>
            <person name="Zelensky A."/>
            <person name="Zhou K."/>
            <person name="Armbrust E.V."/>
            <person name="Bhattacharya D."/>
            <person name="Goodenough U.W."/>
            <person name="Van de Peer Y."/>
            <person name="Grigoriev I.V."/>
        </authorList>
    </citation>
    <scope>NUCLEOTIDE SEQUENCE [LARGE SCALE GENOMIC DNA]</scope>
    <source>
        <strain evidence="3">RCC299 / NOUM17</strain>
    </source>
</reference>
<dbReference type="KEGG" id="mis:MICPUN_63607"/>
<dbReference type="SUPFAM" id="SSF48452">
    <property type="entry name" value="TPR-like"/>
    <property type="match status" value="1"/>
</dbReference>
<dbReference type="InParanoid" id="C1EGD7"/>
<dbReference type="GeneID" id="8248432"/>
<dbReference type="AlphaFoldDB" id="C1EGD7"/>
<dbReference type="Pfam" id="PF13374">
    <property type="entry name" value="TPR_10"/>
    <property type="match status" value="1"/>
</dbReference>
<gene>
    <name evidence="2" type="ORF">MICPUN_63607</name>
</gene>
<evidence type="ECO:0000256" key="1">
    <source>
        <dbReference type="SAM" id="MobiDB-lite"/>
    </source>
</evidence>
<accession>C1EGD7</accession>
<organism evidence="2 3">
    <name type="scientific">Micromonas commoda (strain RCC299 / NOUM17 / CCMP2709)</name>
    <name type="common">Picoplanktonic green alga</name>
    <dbReference type="NCBI Taxonomy" id="296587"/>
    <lineage>
        <taxon>Eukaryota</taxon>
        <taxon>Viridiplantae</taxon>
        <taxon>Chlorophyta</taxon>
        <taxon>Mamiellophyceae</taxon>
        <taxon>Mamiellales</taxon>
        <taxon>Mamiellaceae</taxon>
        <taxon>Micromonas</taxon>
    </lineage>
</organism>
<protein>
    <submittedName>
        <fullName evidence="2">Uncharacterized protein</fullName>
    </submittedName>
</protein>
<name>C1EGD7_MICCC</name>
<evidence type="ECO:0000313" key="3">
    <source>
        <dbReference type="Proteomes" id="UP000002009"/>
    </source>
</evidence>
<dbReference type="RefSeq" id="XP_002505746.1">
    <property type="nucleotide sequence ID" value="XM_002505700.1"/>
</dbReference>
<sequence length="590" mass="64016">MESLVNAITSLPPDAVDRERLLECLGNAERNRRGGRMREAAKWVMQVGATLHKKGGPAMPLAERVFQHAVHLAKQLDGEGPTSDLRPDLRDALMVEQEGNNPELADAYTWLGATEAALGKTTEAETHYKAAARAIEERGVVDLGDKLLHQCIFFRNRDNREKYEATIRRWETAIRDAHKDGTDGDVALLTSTIGCLLEKAIGIAKDPNDGLRRSARLRGGPIARCAMRLEAHPLRPKNQSPSVGDVYELTAQTYDKIGDRKLCIAYLGRCAGATACSLGFAGLTPLGEQLRDDRGDEGVGFTPDLLDFGKKKKDPPSGANDAASAGGKKGNKKTDAGDEIDAIVDAIEGKDGSSKGANGGTAEKGAPKKGGADIYDDDDRKDIDEAEADDEGMPKREAAALQVLFSIGDGWKMRGGVPGREEIMEGAEAVGTKLYILGQQLFAAEAWRESQRPLRTAAALIMHMPYQQGAACHYLACSYFHENMRDKGGKDERLRAYSAGAFQAAAAARLSLGPDEPKAVKEAVGSLLFLGRVLTDMNNWRDAERIHVQALEIARQALGDEAQETKNCLQAMMNLRGKMRQVKEALDNNK</sequence>
<dbReference type="EMBL" id="CP001331">
    <property type="protein sequence ID" value="ACO67004.1"/>
    <property type="molecule type" value="Genomic_DNA"/>
</dbReference>
<proteinExistence type="predicted"/>
<dbReference type="InterPro" id="IPR011990">
    <property type="entry name" value="TPR-like_helical_dom_sf"/>
</dbReference>
<feature type="region of interest" description="Disordered" evidence="1">
    <location>
        <begin position="291"/>
        <end position="380"/>
    </location>
</feature>
<feature type="compositionally biased region" description="Low complexity" evidence="1">
    <location>
        <begin position="316"/>
        <end position="326"/>
    </location>
</feature>
<keyword evidence="3" id="KW-1185">Reference proteome</keyword>
<dbReference type="Proteomes" id="UP000002009">
    <property type="component" value="Chromosome 13"/>
</dbReference>
<dbReference type="OrthoDB" id="496441at2759"/>
<dbReference type="OMA" id="NCERALG"/>
<evidence type="ECO:0000313" key="2">
    <source>
        <dbReference type="EMBL" id="ACO67004.1"/>
    </source>
</evidence>
<dbReference type="Gene3D" id="1.25.40.10">
    <property type="entry name" value="Tetratricopeptide repeat domain"/>
    <property type="match status" value="2"/>
</dbReference>